<dbReference type="Gene3D" id="3.40.50.2300">
    <property type="match status" value="1"/>
</dbReference>
<feature type="domain" description="Response regulatory" evidence="3">
    <location>
        <begin position="4"/>
        <end position="121"/>
    </location>
</feature>
<dbReference type="PANTHER" id="PTHR44591">
    <property type="entry name" value="STRESS RESPONSE REGULATOR PROTEIN 1"/>
    <property type="match status" value="1"/>
</dbReference>
<dbReference type="InterPro" id="IPR050595">
    <property type="entry name" value="Bact_response_regulator"/>
</dbReference>
<evidence type="ECO:0000313" key="5">
    <source>
        <dbReference type="Proteomes" id="UP000177026"/>
    </source>
</evidence>
<dbReference type="Proteomes" id="UP000177026">
    <property type="component" value="Unassembled WGS sequence"/>
</dbReference>
<dbReference type="InterPro" id="IPR001789">
    <property type="entry name" value="Sig_transdc_resp-reg_receiver"/>
</dbReference>
<dbReference type="SUPFAM" id="SSF52172">
    <property type="entry name" value="CheY-like"/>
    <property type="match status" value="1"/>
</dbReference>
<dbReference type="PANTHER" id="PTHR44591:SF3">
    <property type="entry name" value="RESPONSE REGULATORY DOMAIN-CONTAINING PROTEIN"/>
    <property type="match status" value="1"/>
</dbReference>
<name>A0A1F7GUR4_9BACT</name>
<dbReference type="PROSITE" id="PS50110">
    <property type="entry name" value="RESPONSE_REGULATORY"/>
    <property type="match status" value="1"/>
</dbReference>
<dbReference type="Pfam" id="PF00072">
    <property type="entry name" value="Response_reg"/>
    <property type="match status" value="1"/>
</dbReference>
<comment type="caution">
    <text evidence="4">The sequence shown here is derived from an EMBL/GenBank/DDBJ whole genome shotgun (WGS) entry which is preliminary data.</text>
</comment>
<keyword evidence="1 2" id="KW-0597">Phosphoprotein</keyword>
<accession>A0A1F7GUR4</accession>
<proteinExistence type="predicted"/>
<sequence length="122" mass="13653">MEEKILLVEDDPVLQKLYSDLLTSAGLHYETASDGETGYQKMSEGGWKLVLLDLMLPKMNGLDIVKKLKEDPPQNPLGKIVFLTNLEQGKEVGEIKGLGYEYVIKSDLDPNQFINKVKSSLI</sequence>
<organism evidence="4 5">
    <name type="scientific">Candidatus Roizmanbacteria bacterium RIFCSPHIGHO2_01_FULL_39_8</name>
    <dbReference type="NCBI Taxonomy" id="1802033"/>
    <lineage>
        <taxon>Bacteria</taxon>
        <taxon>Candidatus Roizmaniibacteriota</taxon>
    </lineage>
</organism>
<evidence type="ECO:0000256" key="1">
    <source>
        <dbReference type="ARBA" id="ARBA00022553"/>
    </source>
</evidence>
<dbReference type="InterPro" id="IPR011006">
    <property type="entry name" value="CheY-like_superfamily"/>
</dbReference>
<evidence type="ECO:0000256" key="2">
    <source>
        <dbReference type="PROSITE-ProRule" id="PRU00169"/>
    </source>
</evidence>
<feature type="modified residue" description="4-aspartylphosphate" evidence="2">
    <location>
        <position position="53"/>
    </location>
</feature>
<evidence type="ECO:0000259" key="3">
    <source>
        <dbReference type="PROSITE" id="PS50110"/>
    </source>
</evidence>
<dbReference type="SMART" id="SM00448">
    <property type="entry name" value="REC"/>
    <property type="match status" value="1"/>
</dbReference>
<gene>
    <name evidence="4" type="ORF">A2866_05330</name>
</gene>
<dbReference type="AlphaFoldDB" id="A0A1F7GUR4"/>
<dbReference type="EMBL" id="MFZI01000001">
    <property type="protein sequence ID" value="OGK22306.1"/>
    <property type="molecule type" value="Genomic_DNA"/>
</dbReference>
<evidence type="ECO:0000313" key="4">
    <source>
        <dbReference type="EMBL" id="OGK22306.1"/>
    </source>
</evidence>
<protein>
    <recommendedName>
        <fullName evidence="3">Response regulatory domain-containing protein</fullName>
    </recommendedName>
</protein>
<reference evidence="4 5" key="1">
    <citation type="journal article" date="2016" name="Nat. Commun.">
        <title>Thousands of microbial genomes shed light on interconnected biogeochemical processes in an aquifer system.</title>
        <authorList>
            <person name="Anantharaman K."/>
            <person name="Brown C.T."/>
            <person name="Hug L.A."/>
            <person name="Sharon I."/>
            <person name="Castelle C.J."/>
            <person name="Probst A.J."/>
            <person name="Thomas B.C."/>
            <person name="Singh A."/>
            <person name="Wilkins M.J."/>
            <person name="Karaoz U."/>
            <person name="Brodie E.L."/>
            <person name="Williams K.H."/>
            <person name="Hubbard S.S."/>
            <person name="Banfield J.F."/>
        </authorList>
    </citation>
    <scope>NUCLEOTIDE SEQUENCE [LARGE SCALE GENOMIC DNA]</scope>
</reference>
<dbReference type="GO" id="GO:0000160">
    <property type="term" value="P:phosphorelay signal transduction system"/>
    <property type="evidence" value="ECO:0007669"/>
    <property type="project" value="InterPro"/>
</dbReference>